<dbReference type="Pfam" id="PF13614">
    <property type="entry name" value="AAA_31"/>
    <property type="match status" value="1"/>
</dbReference>
<evidence type="ECO:0000259" key="1">
    <source>
        <dbReference type="Pfam" id="PF13614"/>
    </source>
</evidence>
<dbReference type="RefSeq" id="WP_184919767.1">
    <property type="nucleotide sequence ID" value="NZ_JACHJR010000001.1"/>
</dbReference>
<dbReference type="InterPro" id="IPR050678">
    <property type="entry name" value="DNA_Partitioning_ATPase"/>
</dbReference>
<dbReference type="InterPro" id="IPR027417">
    <property type="entry name" value="P-loop_NTPase"/>
</dbReference>
<dbReference type="SUPFAM" id="SSF52540">
    <property type="entry name" value="P-loop containing nucleoside triphosphate hydrolases"/>
    <property type="match status" value="1"/>
</dbReference>
<gene>
    <name evidence="2" type="ORF">F4556_004964</name>
</gene>
<dbReference type="AlphaFoldDB" id="A0A7W7SFB4"/>
<dbReference type="Proteomes" id="UP000573327">
    <property type="component" value="Unassembled WGS sequence"/>
</dbReference>
<dbReference type="InterPro" id="IPR025669">
    <property type="entry name" value="AAA_dom"/>
</dbReference>
<evidence type="ECO:0000313" key="3">
    <source>
        <dbReference type="Proteomes" id="UP000573327"/>
    </source>
</evidence>
<comment type="caution">
    <text evidence="2">The sequence shown here is derived from an EMBL/GenBank/DDBJ whole genome shotgun (WGS) entry which is preliminary data.</text>
</comment>
<feature type="domain" description="AAA" evidence="1">
    <location>
        <begin position="117"/>
        <end position="306"/>
    </location>
</feature>
<name>A0A7W7SFB4_9ACTN</name>
<accession>A0A7W7SFB4</accession>
<keyword evidence="3" id="KW-1185">Reference proteome</keyword>
<dbReference type="EMBL" id="JACHJR010000001">
    <property type="protein sequence ID" value="MBB4949429.1"/>
    <property type="molecule type" value="Genomic_DNA"/>
</dbReference>
<sequence length="384" mass="41954">MTVQSPSDDRDKVVTRLPPQLRRELKIRAATVGVAIQDAVTQGILAWRRTAGPLTPVDTTRGTSFSTHVPSELYRGFRADCSERGIQYTQGLAQSIRLWLDSHPLPQRRRAALGPRRIALGNQKGGVGKTALAAGIAAALAETGFRVCLVDFDPQGHLTKQLGHRHVPIKGCSLTKVMVGEGEHDLRSILIRIDGEGLGGRLHLLPACTDGFLLDAKLVTSRTVRVKESALEKALADLERDFDFVIVDCPPSLGYAMDTALYYVRTREAEDAADSGIIIPVQAEDSSADAYELLREQIDSLCDDLDIDIADLGFIVNLFDSRKGFVVKSALEGWESIGTPPVLAVVPDLKDQREAVRMKLPLLTHAPDSEQAELMRTIARRIAP</sequence>
<evidence type="ECO:0000313" key="2">
    <source>
        <dbReference type="EMBL" id="MBB4949429.1"/>
    </source>
</evidence>
<organism evidence="2 3">
    <name type="scientific">Kitasatospora gansuensis</name>
    <dbReference type="NCBI Taxonomy" id="258050"/>
    <lineage>
        <taxon>Bacteria</taxon>
        <taxon>Bacillati</taxon>
        <taxon>Actinomycetota</taxon>
        <taxon>Actinomycetes</taxon>
        <taxon>Kitasatosporales</taxon>
        <taxon>Streptomycetaceae</taxon>
        <taxon>Kitasatospora</taxon>
    </lineage>
</organism>
<dbReference type="PANTHER" id="PTHR13696">
    <property type="entry name" value="P-LOOP CONTAINING NUCLEOSIDE TRIPHOSPHATE HYDROLASE"/>
    <property type="match status" value="1"/>
</dbReference>
<proteinExistence type="predicted"/>
<dbReference type="PANTHER" id="PTHR13696:SF99">
    <property type="entry name" value="COBYRINIC ACID AC-DIAMIDE SYNTHASE"/>
    <property type="match status" value="1"/>
</dbReference>
<protein>
    <submittedName>
        <fullName evidence="2">Chromosome partitioning protein</fullName>
    </submittedName>
</protein>
<dbReference type="Gene3D" id="3.40.50.300">
    <property type="entry name" value="P-loop containing nucleotide triphosphate hydrolases"/>
    <property type="match status" value="1"/>
</dbReference>
<reference evidence="2 3" key="1">
    <citation type="submission" date="2020-08" db="EMBL/GenBank/DDBJ databases">
        <title>Sequencing the genomes of 1000 actinobacteria strains.</title>
        <authorList>
            <person name="Klenk H.-P."/>
        </authorList>
    </citation>
    <scope>NUCLEOTIDE SEQUENCE [LARGE SCALE GENOMIC DNA]</scope>
    <source>
        <strain evidence="2 3">DSM 44786</strain>
    </source>
</reference>
<dbReference type="CDD" id="cd02042">
    <property type="entry name" value="ParAB_family"/>
    <property type="match status" value="1"/>
</dbReference>